<dbReference type="Proteomes" id="UP000813068">
    <property type="component" value="Unassembled WGS sequence"/>
</dbReference>
<protein>
    <submittedName>
        <fullName evidence="2">Uncharacterized protein</fullName>
    </submittedName>
</protein>
<sequence length="127" mass="14191">MNRSILFGGMLLLVAAGSACAKTEPTAEERWHQHITEMRQLQQNWRAGKTPEERQKLIQEHQQAMGRGMQSMGGCMADGKGMGMGMGGGMGGMNLDTVEQVDQRIQHMEQMIEQLRAHREMLAKPKP</sequence>
<name>A0ABS6MTF2_9GAMM</name>
<proteinExistence type="predicted"/>
<reference evidence="2 3" key="1">
    <citation type="submission" date="2021-06" db="EMBL/GenBank/DDBJ databases">
        <title>Differences between aerobic and microaerobic xylene degrading microbial communities.</title>
        <authorList>
            <person name="Banerjee S."/>
            <person name="Tancsics A."/>
        </authorList>
    </citation>
    <scope>NUCLEOTIDE SEQUENCE [LARGE SCALE GENOMIC DNA]</scope>
    <source>
        <strain evidence="2 3">MAP12</strain>
    </source>
</reference>
<accession>A0ABS6MTF2</accession>
<keyword evidence="3" id="KW-1185">Reference proteome</keyword>
<feature type="chain" id="PRO_5046150763" evidence="1">
    <location>
        <begin position="22"/>
        <end position="127"/>
    </location>
</feature>
<dbReference type="EMBL" id="JAHRGL010000002">
    <property type="protein sequence ID" value="MBV2131621.1"/>
    <property type="molecule type" value="Genomic_DNA"/>
</dbReference>
<dbReference type="PROSITE" id="PS51257">
    <property type="entry name" value="PROKAR_LIPOPROTEIN"/>
    <property type="match status" value="1"/>
</dbReference>
<keyword evidence="1" id="KW-0732">Signal</keyword>
<evidence type="ECO:0000313" key="3">
    <source>
        <dbReference type="Proteomes" id="UP000813068"/>
    </source>
</evidence>
<dbReference type="RefSeq" id="WP_217679533.1">
    <property type="nucleotide sequence ID" value="NZ_JAHRGL010000002.1"/>
</dbReference>
<comment type="caution">
    <text evidence="2">The sequence shown here is derived from an EMBL/GenBank/DDBJ whole genome shotgun (WGS) entry which is preliminary data.</text>
</comment>
<organism evidence="2 3">
    <name type="scientific">Geopseudomonas aromaticivorans</name>
    <dbReference type="NCBI Taxonomy" id="2849492"/>
    <lineage>
        <taxon>Bacteria</taxon>
        <taxon>Pseudomonadati</taxon>
        <taxon>Pseudomonadota</taxon>
        <taxon>Gammaproteobacteria</taxon>
        <taxon>Pseudomonadales</taxon>
        <taxon>Pseudomonadaceae</taxon>
        <taxon>Geopseudomonas</taxon>
    </lineage>
</organism>
<evidence type="ECO:0000313" key="2">
    <source>
        <dbReference type="EMBL" id="MBV2131621.1"/>
    </source>
</evidence>
<feature type="signal peptide" evidence="1">
    <location>
        <begin position="1"/>
        <end position="21"/>
    </location>
</feature>
<evidence type="ECO:0000256" key="1">
    <source>
        <dbReference type="SAM" id="SignalP"/>
    </source>
</evidence>
<gene>
    <name evidence="2" type="ORF">KRX52_02285</name>
</gene>